<feature type="domain" description="Radical SAM core" evidence="9">
    <location>
        <begin position="58"/>
        <end position="187"/>
    </location>
</feature>
<dbReference type="PANTHER" id="PTHR43075:SF1">
    <property type="entry name" value="FORMATE LYASE ACTIVATING ENZYME, PUTATIVE (AFU_ORTHOLOGUE AFUA_2G15630)-RELATED"/>
    <property type="match status" value="1"/>
</dbReference>
<evidence type="ECO:0000256" key="4">
    <source>
        <dbReference type="ARBA" id="ARBA00022723"/>
    </source>
</evidence>
<feature type="binding site" evidence="8">
    <location>
        <position position="67"/>
    </location>
    <ligand>
        <name>[4Fe-4S] cluster</name>
        <dbReference type="ChEBI" id="CHEBI:49883"/>
        <note>4Fe-4S-S-AdoMet</note>
    </ligand>
</feature>
<dbReference type="InterPro" id="IPR040085">
    <property type="entry name" value="MJ0674-like"/>
</dbReference>
<accession>A0A9D1SEA4</accession>
<dbReference type="SFLD" id="SFLDS00029">
    <property type="entry name" value="Radical_SAM"/>
    <property type="match status" value="1"/>
</dbReference>
<feature type="binding site" evidence="8">
    <location>
        <position position="70"/>
    </location>
    <ligand>
        <name>[4Fe-4S] cluster</name>
        <dbReference type="ChEBI" id="CHEBI:49883"/>
        <note>4Fe-4S-S-AdoMet</note>
    </ligand>
</feature>
<sequence length="300" mass="33805">MMHDELSCCRLCPRECGADRTAGRRGFCGAGVGVRIARAALHFWEEPCISGEKGSGTVFFSGCTMRCIYCQNYELSVNNLGYDITEEELAGEFLRLEGKGAENINLVTPTPYIPQIIRAVSDARSRGLSLPVVYNTGGYETERSLVLLDGTVDVYLPDLKYMSEKTAVGYSAARGYPEIAKKALDVMFEQVGEPVFENSMMKRGMIIRHLMLPGHLADTVKIINYVHKRFGNSVWFSLMSQYTPVRHIEKYPELDRRVEKRAYELAVQRCMDLGMENVFIQDGEAAKESFIPEFSGSREW</sequence>
<reference evidence="10" key="1">
    <citation type="submission" date="2020-10" db="EMBL/GenBank/DDBJ databases">
        <authorList>
            <person name="Gilroy R."/>
        </authorList>
    </citation>
    <scope>NUCLEOTIDE SEQUENCE</scope>
    <source>
        <strain evidence="10">USAMLcec3-3695</strain>
    </source>
</reference>
<evidence type="ECO:0000313" key="10">
    <source>
        <dbReference type="EMBL" id="HIU56467.1"/>
    </source>
</evidence>
<dbReference type="GO" id="GO:0046872">
    <property type="term" value="F:metal ion binding"/>
    <property type="evidence" value="ECO:0007669"/>
    <property type="project" value="UniProtKB-KW"/>
</dbReference>
<keyword evidence="6 8" id="KW-0408">Iron</keyword>
<keyword evidence="4 8" id="KW-0479">Metal-binding</keyword>
<dbReference type="SFLD" id="SFLDG01099">
    <property type="entry name" value="Uncharacterised_Radical_SAM_Su"/>
    <property type="match status" value="1"/>
</dbReference>
<dbReference type="AlphaFoldDB" id="A0A9D1SEA4"/>
<dbReference type="GO" id="GO:0016491">
    <property type="term" value="F:oxidoreductase activity"/>
    <property type="evidence" value="ECO:0007669"/>
    <property type="project" value="UniProtKB-KW"/>
</dbReference>
<reference evidence="10" key="2">
    <citation type="journal article" date="2021" name="PeerJ">
        <title>Extensive microbial diversity within the chicken gut microbiome revealed by metagenomics and culture.</title>
        <authorList>
            <person name="Gilroy R."/>
            <person name="Ravi A."/>
            <person name="Getino M."/>
            <person name="Pursley I."/>
            <person name="Horton D.L."/>
            <person name="Alikhan N.F."/>
            <person name="Baker D."/>
            <person name="Gharbi K."/>
            <person name="Hall N."/>
            <person name="Watson M."/>
            <person name="Adriaenssens E.M."/>
            <person name="Foster-Nyarko E."/>
            <person name="Jarju S."/>
            <person name="Secka A."/>
            <person name="Antonio M."/>
            <person name="Oren A."/>
            <person name="Chaudhuri R.R."/>
            <person name="La Ragione R."/>
            <person name="Hildebrand F."/>
            <person name="Pallen M.J."/>
        </authorList>
    </citation>
    <scope>NUCLEOTIDE SEQUENCE</scope>
    <source>
        <strain evidence="10">USAMLcec3-3695</strain>
    </source>
</reference>
<organism evidence="10 11">
    <name type="scientific">Candidatus Ornithomonoglobus merdipullorum</name>
    <dbReference type="NCBI Taxonomy" id="2840895"/>
    <lineage>
        <taxon>Bacteria</taxon>
        <taxon>Bacillati</taxon>
        <taxon>Bacillota</taxon>
        <taxon>Clostridia</taxon>
        <taxon>Candidatus Ornithomonoglobus</taxon>
    </lineage>
</organism>
<dbReference type="PIRSF" id="PIRSF004869">
    <property type="entry name" value="PflX_prd"/>
    <property type="match status" value="1"/>
</dbReference>
<proteinExistence type="inferred from homology"/>
<dbReference type="InterPro" id="IPR001989">
    <property type="entry name" value="Radical_activat_CS"/>
</dbReference>
<protein>
    <submittedName>
        <fullName evidence="10">Radical SAM protein</fullName>
    </submittedName>
</protein>
<name>A0A9D1SEA4_9FIRM</name>
<dbReference type="PANTHER" id="PTHR43075">
    <property type="entry name" value="FORMATE LYASE ACTIVATING ENZYME, PUTATIVE (AFU_ORTHOLOGUE AFUA_2G15630)-RELATED"/>
    <property type="match status" value="1"/>
</dbReference>
<keyword evidence="3 8" id="KW-0949">S-adenosyl-L-methionine</keyword>
<feature type="binding site" evidence="8">
    <location>
        <position position="63"/>
    </location>
    <ligand>
        <name>[4Fe-4S] cluster</name>
        <dbReference type="ChEBI" id="CHEBI:49883"/>
        <note>4Fe-4S-S-AdoMet</note>
    </ligand>
</feature>
<dbReference type="EMBL" id="DVNB01000019">
    <property type="protein sequence ID" value="HIU56467.1"/>
    <property type="molecule type" value="Genomic_DNA"/>
</dbReference>
<evidence type="ECO:0000256" key="8">
    <source>
        <dbReference type="PIRSR" id="PIRSR004869-50"/>
    </source>
</evidence>
<evidence type="ECO:0000256" key="2">
    <source>
        <dbReference type="ARBA" id="ARBA00022485"/>
    </source>
</evidence>
<keyword evidence="5" id="KW-0560">Oxidoreductase</keyword>
<dbReference type="CDD" id="cd01335">
    <property type="entry name" value="Radical_SAM"/>
    <property type="match status" value="1"/>
</dbReference>
<evidence type="ECO:0000256" key="6">
    <source>
        <dbReference type="ARBA" id="ARBA00023004"/>
    </source>
</evidence>
<dbReference type="Proteomes" id="UP000824109">
    <property type="component" value="Unassembled WGS sequence"/>
</dbReference>
<keyword evidence="2" id="KW-0004">4Fe-4S</keyword>
<dbReference type="InterPro" id="IPR013785">
    <property type="entry name" value="Aldolase_TIM"/>
</dbReference>
<dbReference type="GO" id="GO:0051539">
    <property type="term" value="F:4 iron, 4 sulfur cluster binding"/>
    <property type="evidence" value="ECO:0007669"/>
    <property type="project" value="UniProtKB-KW"/>
</dbReference>
<dbReference type="Pfam" id="PF04055">
    <property type="entry name" value="Radical_SAM"/>
    <property type="match status" value="1"/>
</dbReference>
<dbReference type="Gene3D" id="3.20.20.70">
    <property type="entry name" value="Aldolase class I"/>
    <property type="match status" value="1"/>
</dbReference>
<dbReference type="InterPro" id="IPR007197">
    <property type="entry name" value="rSAM"/>
</dbReference>
<comment type="caution">
    <text evidence="10">The sequence shown here is derived from an EMBL/GenBank/DDBJ whole genome shotgun (WGS) entry which is preliminary data.</text>
</comment>
<evidence type="ECO:0000256" key="3">
    <source>
        <dbReference type="ARBA" id="ARBA00022691"/>
    </source>
</evidence>
<evidence type="ECO:0000313" key="11">
    <source>
        <dbReference type="Proteomes" id="UP000824109"/>
    </source>
</evidence>
<dbReference type="SUPFAM" id="SSF102114">
    <property type="entry name" value="Radical SAM enzymes"/>
    <property type="match status" value="1"/>
</dbReference>
<evidence type="ECO:0000256" key="5">
    <source>
        <dbReference type="ARBA" id="ARBA00023002"/>
    </source>
</evidence>
<dbReference type="InterPro" id="IPR058240">
    <property type="entry name" value="rSAM_sf"/>
</dbReference>
<evidence type="ECO:0000256" key="7">
    <source>
        <dbReference type="ARBA" id="ARBA00023014"/>
    </source>
</evidence>
<keyword evidence="7 8" id="KW-0411">Iron-sulfur</keyword>
<comment type="cofactor">
    <cofactor evidence="8">
        <name>[4Fe-4S] cluster</name>
        <dbReference type="ChEBI" id="CHEBI:49883"/>
    </cofactor>
    <text evidence="8">Binds 1 [4Fe-4S] cluster. The cluster is coordinated with 3 cysteines and an exchangeable S-adenosyl-L-methionine.</text>
</comment>
<comment type="similarity">
    <text evidence="1">Belongs to the organic radical-activating enzymes family.</text>
</comment>
<evidence type="ECO:0000259" key="9">
    <source>
        <dbReference type="Pfam" id="PF04055"/>
    </source>
</evidence>
<dbReference type="PROSITE" id="PS01087">
    <property type="entry name" value="RADICAL_ACTIVATING"/>
    <property type="match status" value="1"/>
</dbReference>
<dbReference type="InterPro" id="IPR016431">
    <property type="entry name" value="Pyrv-formate_lyase-activ_prd"/>
</dbReference>
<evidence type="ECO:0000256" key="1">
    <source>
        <dbReference type="ARBA" id="ARBA00009777"/>
    </source>
</evidence>
<gene>
    <name evidence="10" type="ORF">IAA61_01475</name>
</gene>